<organism evidence="2 3">
    <name type="scientific">Mycena maculata</name>
    <dbReference type="NCBI Taxonomy" id="230809"/>
    <lineage>
        <taxon>Eukaryota</taxon>
        <taxon>Fungi</taxon>
        <taxon>Dikarya</taxon>
        <taxon>Basidiomycota</taxon>
        <taxon>Agaricomycotina</taxon>
        <taxon>Agaricomycetes</taxon>
        <taxon>Agaricomycetidae</taxon>
        <taxon>Agaricales</taxon>
        <taxon>Marasmiineae</taxon>
        <taxon>Mycenaceae</taxon>
        <taxon>Mycena</taxon>
    </lineage>
</organism>
<accession>A0AAD7NHH0</accession>
<protein>
    <submittedName>
        <fullName evidence="2">Uncharacterized protein</fullName>
    </submittedName>
</protein>
<dbReference type="Proteomes" id="UP001215280">
    <property type="component" value="Unassembled WGS sequence"/>
</dbReference>
<keyword evidence="3" id="KW-1185">Reference proteome</keyword>
<proteinExistence type="predicted"/>
<evidence type="ECO:0000313" key="3">
    <source>
        <dbReference type="Proteomes" id="UP001215280"/>
    </source>
</evidence>
<reference evidence="2" key="1">
    <citation type="submission" date="2023-03" db="EMBL/GenBank/DDBJ databases">
        <title>Massive genome expansion in bonnet fungi (Mycena s.s.) driven by repeated elements and novel gene families across ecological guilds.</title>
        <authorList>
            <consortium name="Lawrence Berkeley National Laboratory"/>
            <person name="Harder C.B."/>
            <person name="Miyauchi S."/>
            <person name="Viragh M."/>
            <person name="Kuo A."/>
            <person name="Thoen E."/>
            <person name="Andreopoulos B."/>
            <person name="Lu D."/>
            <person name="Skrede I."/>
            <person name="Drula E."/>
            <person name="Henrissat B."/>
            <person name="Morin E."/>
            <person name="Kohler A."/>
            <person name="Barry K."/>
            <person name="LaButti K."/>
            <person name="Morin E."/>
            <person name="Salamov A."/>
            <person name="Lipzen A."/>
            <person name="Mereny Z."/>
            <person name="Hegedus B."/>
            <person name="Baldrian P."/>
            <person name="Stursova M."/>
            <person name="Weitz H."/>
            <person name="Taylor A."/>
            <person name="Grigoriev I.V."/>
            <person name="Nagy L.G."/>
            <person name="Martin F."/>
            <person name="Kauserud H."/>
        </authorList>
    </citation>
    <scope>NUCLEOTIDE SEQUENCE</scope>
    <source>
        <strain evidence="2">CBHHK188m</strain>
    </source>
</reference>
<evidence type="ECO:0000256" key="1">
    <source>
        <dbReference type="SAM" id="SignalP"/>
    </source>
</evidence>
<comment type="caution">
    <text evidence="2">The sequence shown here is derived from an EMBL/GenBank/DDBJ whole genome shotgun (WGS) entry which is preliminary data.</text>
</comment>
<feature type="signal peptide" evidence="1">
    <location>
        <begin position="1"/>
        <end position="18"/>
    </location>
</feature>
<sequence length="130" mass="13763">MFINAALIVLSATLTVLSAPTQQGTGLNERCFHNGDGSYWCPVDADAEASSAVARTVKGESDMLVKRCFHNGGGSYWCPLDADAEGPSAEARALKEESDMLTKRCFHNGDGWYWCPGDGDTEAAAPATAS</sequence>
<keyword evidence="1" id="KW-0732">Signal</keyword>
<gene>
    <name evidence="2" type="ORF">DFH07DRAFT_957312</name>
</gene>
<name>A0AAD7NHH0_9AGAR</name>
<evidence type="ECO:0000313" key="2">
    <source>
        <dbReference type="EMBL" id="KAJ7761246.1"/>
    </source>
</evidence>
<feature type="chain" id="PRO_5042226919" evidence="1">
    <location>
        <begin position="19"/>
        <end position="130"/>
    </location>
</feature>
<dbReference type="EMBL" id="JARJLG010000046">
    <property type="protein sequence ID" value="KAJ7761246.1"/>
    <property type="molecule type" value="Genomic_DNA"/>
</dbReference>
<dbReference type="AlphaFoldDB" id="A0AAD7NHH0"/>